<protein>
    <recommendedName>
        <fullName evidence="7">protein-histidine N-methyltransferase</fullName>
        <ecNumber evidence="7">2.1.1.85</ecNumber>
    </recommendedName>
</protein>
<dbReference type="InterPro" id="IPR050600">
    <property type="entry name" value="SETD3_SETD6_MTase"/>
</dbReference>
<proteinExistence type="inferred from homology"/>
<feature type="region of interest" description="Disordered" evidence="8">
    <location>
        <begin position="1"/>
        <end position="39"/>
    </location>
</feature>
<gene>
    <name evidence="10" type="ORF">g.21113</name>
</gene>
<dbReference type="PANTHER" id="PTHR13271">
    <property type="entry name" value="UNCHARACTERIZED PUTATIVE METHYLTRANSFERASE"/>
    <property type="match status" value="1"/>
</dbReference>
<sequence length="507" mass="57336">MGKKSQNKPQVKNVGHNQTKPNQGPASTKKTICNKLSPQKRNEVNQLVDKLLKVSTAVHSTTASSAKDWETHLEIEKILNKINVIESELKLPLPNRTQGSQEALLTWLENNSAEVNGVGIQEFHGQGQGLVALRDVSEGEMMVAVPRRLMITVETIQSSKLGYLLANETMLKHMPNVALALFLLLERFCKDTLSFWAPYIEMLPSTYTTVLYFSAQDLQELKGSPTLESALKQCRNIARQYAYFHKLFENMGDPASEILRDVFTYEQYRWAVSTVMTRQNFIPSADGSCMVNALIPLWDMANHSNGKISTDYSLGTDRSECLAWRDFNAGEQVYIFYGARSNADLLVHNGFVYPDNLHDSFRVRLGVAKSDPLATERGRVLARLALPTAADFVLLRGPQPVEGQLLAFLRVFSMQQEHLEHWAESDKVSDLTYTDCSLDTQVETKAWNFLMARIKLLQSLYPTSLQDDLKIVTEDMLECRRLAIQLRIAEKSILQSALEYIELRDKP</sequence>
<dbReference type="GO" id="GO:0005737">
    <property type="term" value="C:cytoplasm"/>
    <property type="evidence" value="ECO:0007669"/>
    <property type="project" value="UniProtKB-SubCell"/>
</dbReference>
<keyword evidence="2" id="KW-0963">Cytoplasm</keyword>
<feature type="compositionally biased region" description="Polar residues" evidence="8">
    <location>
        <begin position="7"/>
        <end position="39"/>
    </location>
</feature>
<keyword evidence="4 7" id="KW-0808">Transferase</keyword>
<dbReference type="PROSITE" id="PS50280">
    <property type="entry name" value="SET"/>
    <property type="match status" value="1"/>
</dbReference>
<dbReference type="InterPro" id="IPR001214">
    <property type="entry name" value="SET_dom"/>
</dbReference>
<evidence type="ECO:0000256" key="5">
    <source>
        <dbReference type="ARBA" id="ARBA00022691"/>
    </source>
</evidence>
<dbReference type="PANTHER" id="PTHR13271:SF47">
    <property type="entry name" value="ACTIN-HISTIDINE N-METHYLTRANSFERASE"/>
    <property type="match status" value="1"/>
</dbReference>
<dbReference type="GO" id="GO:0018064">
    <property type="term" value="F:protein-L-histidine N-tele-methyltransferase activity"/>
    <property type="evidence" value="ECO:0007669"/>
    <property type="project" value="UniProtKB-EC"/>
</dbReference>
<evidence type="ECO:0000256" key="4">
    <source>
        <dbReference type="ARBA" id="ARBA00022679"/>
    </source>
</evidence>
<dbReference type="Pfam" id="PF00856">
    <property type="entry name" value="SET"/>
    <property type="match status" value="1"/>
</dbReference>
<evidence type="ECO:0000256" key="8">
    <source>
        <dbReference type="SAM" id="MobiDB-lite"/>
    </source>
</evidence>
<dbReference type="InterPro" id="IPR025785">
    <property type="entry name" value="SETD3"/>
</dbReference>
<dbReference type="SUPFAM" id="SSF81822">
    <property type="entry name" value="RuBisCo LSMT C-terminal, substrate-binding domain"/>
    <property type="match status" value="1"/>
</dbReference>
<dbReference type="InterPro" id="IPR036464">
    <property type="entry name" value="Rubisco_LSMT_subst-bd_sf"/>
</dbReference>
<evidence type="ECO:0000259" key="9">
    <source>
        <dbReference type="PROSITE" id="PS50280"/>
    </source>
</evidence>
<dbReference type="InterPro" id="IPR015353">
    <property type="entry name" value="Rubisco_LSMT_subst-bd"/>
</dbReference>
<dbReference type="SUPFAM" id="SSF82199">
    <property type="entry name" value="SET domain"/>
    <property type="match status" value="1"/>
</dbReference>
<dbReference type="GO" id="GO:0003779">
    <property type="term" value="F:actin binding"/>
    <property type="evidence" value="ECO:0007669"/>
    <property type="project" value="UniProtKB-KW"/>
</dbReference>
<dbReference type="Gene3D" id="3.90.1410.10">
    <property type="entry name" value="set domain protein methyltransferase, domain 1"/>
    <property type="match status" value="1"/>
</dbReference>
<name>A0A1B6EQS2_9HEMI</name>
<reference evidence="10" key="1">
    <citation type="submission" date="2015-11" db="EMBL/GenBank/DDBJ databases">
        <title>De novo transcriptome assembly of four potential Pierce s Disease insect vectors from Arizona vineyards.</title>
        <authorList>
            <person name="Tassone E.E."/>
        </authorList>
    </citation>
    <scope>NUCLEOTIDE SEQUENCE</scope>
</reference>
<dbReference type="AlphaFoldDB" id="A0A1B6EQS2"/>
<comment type="similarity">
    <text evidence="7">Belongs to the class V-like SAM-binding methyltransferase superfamily. SETD3 actin-histidine methyltransferase family.</text>
</comment>
<evidence type="ECO:0000256" key="1">
    <source>
        <dbReference type="ARBA" id="ARBA00004496"/>
    </source>
</evidence>
<dbReference type="Pfam" id="PF09273">
    <property type="entry name" value="Rubis-subs-bind"/>
    <property type="match status" value="1"/>
</dbReference>
<dbReference type="InterPro" id="IPR046341">
    <property type="entry name" value="SET_dom_sf"/>
</dbReference>
<dbReference type="EMBL" id="GECZ01029475">
    <property type="protein sequence ID" value="JAS40294.1"/>
    <property type="molecule type" value="Transcribed_RNA"/>
</dbReference>
<comment type="catalytic activity">
    <reaction evidence="7">
        <text>L-histidyl-[protein] + S-adenosyl-L-methionine = N(tele)-methyl-L-histidyl-[protein] + S-adenosyl-L-homocysteine + H(+)</text>
        <dbReference type="Rhea" id="RHEA:19369"/>
        <dbReference type="Rhea" id="RHEA-COMP:9745"/>
        <dbReference type="Rhea" id="RHEA-COMP:11600"/>
        <dbReference type="ChEBI" id="CHEBI:15378"/>
        <dbReference type="ChEBI" id="CHEBI:16367"/>
        <dbReference type="ChEBI" id="CHEBI:29979"/>
        <dbReference type="ChEBI" id="CHEBI:57856"/>
        <dbReference type="ChEBI" id="CHEBI:59789"/>
        <dbReference type="EC" id="2.1.1.85"/>
    </reaction>
</comment>
<evidence type="ECO:0000256" key="2">
    <source>
        <dbReference type="ARBA" id="ARBA00022490"/>
    </source>
</evidence>
<dbReference type="Gene3D" id="3.90.1420.10">
    <property type="entry name" value="Rubisco LSMT, substrate-binding domain"/>
    <property type="match status" value="1"/>
</dbReference>
<evidence type="ECO:0000313" key="10">
    <source>
        <dbReference type="EMBL" id="JAS40294.1"/>
    </source>
</evidence>
<keyword evidence="3 7" id="KW-0489">Methyltransferase</keyword>
<organism evidence="10">
    <name type="scientific">Cuerna arida</name>
    <dbReference type="NCBI Taxonomy" id="1464854"/>
    <lineage>
        <taxon>Eukaryota</taxon>
        <taxon>Metazoa</taxon>
        <taxon>Ecdysozoa</taxon>
        <taxon>Arthropoda</taxon>
        <taxon>Hexapoda</taxon>
        <taxon>Insecta</taxon>
        <taxon>Pterygota</taxon>
        <taxon>Neoptera</taxon>
        <taxon>Paraneoptera</taxon>
        <taxon>Hemiptera</taxon>
        <taxon>Auchenorrhyncha</taxon>
        <taxon>Membracoidea</taxon>
        <taxon>Cicadellidae</taxon>
        <taxon>Cicadellinae</taxon>
        <taxon>Proconiini</taxon>
        <taxon>Cuerna</taxon>
    </lineage>
</organism>
<evidence type="ECO:0000256" key="3">
    <source>
        <dbReference type="ARBA" id="ARBA00022603"/>
    </source>
</evidence>
<comment type="subcellular location">
    <subcellularLocation>
        <location evidence="1">Cytoplasm</location>
    </subcellularLocation>
</comment>
<dbReference type="EC" id="2.1.1.85" evidence="7"/>
<dbReference type="InterPro" id="IPR044428">
    <property type="entry name" value="SETD3_SET"/>
</dbReference>
<dbReference type="CDD" id="cd19176">
    <property type="entry name" value="SET_SETD3"/>
    <property type="match status" value="1"/>
</dbReference>
<evidence type="ECO:0000256" key="6">
    <source>
        <dbReference type="ARBA" id="ARBA00023203"/>
    </source>
</evidence>
<dbReference type="GO" id="GO:0016279">
    <property type="term" value="F:protein-lysine N-methyltransferase activity"/>
    <property type="evidence" value="ECO:0007669"/>
    <property type="project" value="TreeGrafter"/>
</dbReference>
<keyword evidence="5 7" id="KW-0949">S-adenosyl-L-methionine</keyword>
<evidence type="ECO:0000256" key="7">
    <source>
        <dbReference type="PROSITE-ProRule" id="PRU00898"/>
    </source>
</evidence>
<keyword evidence="6" id="KW-0009">Actin-binding</keyword>
<dbReference type="PROSITE" id="PS51565">
    <property type="entry name" value="SAM_MT85_SETD3"/>
    <property type="match status" value="1"/>
</dbReference>
<dbReference type="GO" id="GO:0032259">
    <property type="term" value="P:methylation"/>
    <property type="evidence" value="ECO:0007669"/>
    <property type="project" value="UniProtKB-KW"/>
</dbReference>
<accession>A0A1B6EQS2</accession>
<feature type="domain" description="SET" evidence="9">
    <location>
        <begin position="116"/>
        <end position="338"/>
    </location>
</feature>